<dbReference type="EMBL" id="FO818640">
    <property type="protein sequence ID" value="CDM96153.1"/>
    <property type="molecule type" value="Genomic_DNA"/>
</dbReference>
<accession>A0A9P1NZE1</accession>
<dbReference type="AlphaFoldDB" id="A0A9P1NZE1"/>
<proteinExistence type="predicted"/>
<dbReference type="RefSeq" id="WP_008049699.1">
    <property type="nucleotide sequence ID" value="NZ_FO818640.1"/>
</dbReference>
<name>A0A9P1NZE1_9CYAN</name>
<evidence type="ECO:0000313" key="1">
    <source>
        <dbReference type="EMBL" id="CDM96153.1"/>
    </source>
</evidence>
<reference evidence="1 2" key="1">
    <citation type="submission" date="2014-02" db="EMBL/GenBank/DDBJ databases">
        <authorList>
            <person name="Genoscope - CEA"/>
        </authorList>
    </citation>
    <scope>NUCLEOTIDE SEQUENCE [LARGE SCALE GENOMIC DNA]</scope>
    <source>
        <strain evidence="1 2">PCC 8005</strain>
    </source>
</reference>
<keyword evidence="2" id="KW-1185">Reference proteome</keyword>
<dbReference type="Proteomes" id="UP000032946">
    <property type="component" value="Chromosome"/>
</dbReference>
<evidence type="ECO:0000313" key="2">
    <source>
        <dbReference type="Proteomes" id="UP000032946"/>
    </source>
</evidence>
<protein>
    <submittedName>
        <fullName evidence="1">Uncharacterized protein</fullName>
    </submittedName>
</protein>
<gene>
    <name evidence="1" type="ORF">ARTHRO_40559</name>
</gene>
<organism evidence="1 2">
    <name type="scientific">Limnospira indica PCC 8005</name>
    <dbReference type="NCBI Taxonomy" id="376219"/>
    <lineage>
        <taxon>Bacteria</taxon>
        <taxon>Bacillati</taxon>
        <taxon>Cyanobacteriota</taxon>
        <taxon>Cyanophyceae</taxon>
        <taxon>Oscillatoriophycideae</taxon>
        <taxon>Oscillatoriales</taxon>
        <taxon>Sirenicapillariaceae</taxon>
        <taxon>Limnospira</taxon>
    </lineage>
</organism>
<sequence length="112" mass="12410">MYTQKEQIETTIVLYEPLTAIDSASLKYEGGVITDKPTVNNESNNESLIDKANAEGNNAVCQAALVSLVWGLARLNRDGNFEKYEESKSKMHVNIDPLKESESYLKINEGGI</sequence>